<comment type="caution">
    <text evidence="3">The sequence shown here is derived from an EMBL/GenBank/DDBJ whole genome shotgun (WGS) entry which is preliminary data.</text>
</comment>
<dbReference type="Gene3D" id="1.10.10.10">
    <property type="entry name" value="Winged helix-like DNA-binding domain superfamily/Winged helix DNA-binding domain"/>
    <property type="match status" value="1"/>
</dbReference>
<name>A0ABU3F2N1_9ENTE</name>
<accession>A0ABU3F2N1</accession>
<evidence type="ECO:0000256" key="1">
    <source>
        <dbReference type="ARBA" id="ARBA00023125"/>
    </source>
</evidence>
<keyword evidence="4" id="KW-1185">Reference proteome</keyword>
<dbReference type="InterPro" id="IPR036390">
    <property type="entry name" value="WH_DNA-bd_sf"/>
</dbReference>
<evidence type="ECO:0000313" key="4">
    <source>
        <dbReference type="Proteomes" id="UP001252875"/>
    </source>
</evidence>
<evidence type="ECO:0000259" key="2">
    <source>
        <dbReference type="Pfam" id="PF08279"/>
    </source>
</evidence>
<dbReference type="RefSeq" id="WP_311822696.1">
    <property type="nucleotide sequence ID" value="NZ_JARPYF010000006.1"/>
</dbReference>
<dbReference type="InterPro" id="IPR011991">
    <property type="entry name" value="ArsR-like_HTH"/>
</dbReference>
<dbReference type="EMBL" id="JARPYI010000006">
    <property type="protein sequence ID" value="MDT2600451.1"/>
    <property type="molecule type" value="Genomic_DNA"/>
</dbReference>
<dbReference type="InterPro" id="IPR013196">
    <property type="entry name" value="HTH_11"/>
</dbReference>
<gene>
    <name evidence="3" type="ORF">P7D85_11750</name>
</gene>
<dbReference type="Proteomes" id="UP001252875">
    <property type="component" value="Unassembled WGS sequence"/>
</dbReference>
<evidence type="ECO:0000313" key="3">
    <source>
        <dbReference type="EMBL" id="MDT2600451.1"/>
    </source>
</evidence>
<reference evidence="3 4" key="1">
    <citation type="submission" date="2023-03" db="EMBL/GenBank/DDBJ databases">
        <authorList>
            <person name="Shen W."/>
            <person name="Cai J."/>
        </authorList>
    </citation>
    <scope>NUCLEOTIDE SEQUENCE [LARGE SCALE GENOMIC DNA]</scope>
    <source>
        <strain evidence="3 4">D6-4</strain>
    </source>
</reference>
<dbReference type="InterPro" id="IPR036388">
    <property type="entry name" value="WH-like_DNA-bd_sf"/>
</dbReference>
<feature type="domain" description="Helix-turn-helix type 11" evidence="2">
    <location>
        <begin position="13"/>
        <end position="54"/>
    </location>
</feature>
<keyword evidence="1" id="KW-0238">DNA-binding</keyword>
<sequence length="342" mass="41494">MIWQFITRKKNQRQLQIISLLKEDKYTATELTKHIKTSRRTVLRYIDELEQAGYISKGKYYQIAWQYQARYPELYRKVLMSDPRFQLFRKYLWGQASEKINYAKFKRLNYHLTSLNLVANRQTGSLLGEIGLIFLLQMRYLRDFYFFEEREIYQQMDDYYRNYPGTLIDKALFPDEMMIKNFIDEFDIQPKFAQFFFFDHLRYHFQLFADFYQCHREHRTDLYLEVKQASKIIKEMLAWESEVLKFTVTVKLFDLLFGIHQGLPLIVFNLKWEQGVVAEIYYRLSKELKREIPILSNCRIDELALALKNIIFTSYQVTLTMTPNLDSTFLIQERYEKFIASK</sequence>
<proteinExistence type="predicted"/>
<dbReference type="CDD" id="cd00090">
    <property type="entry name" value="HTH_ARSR"/>
    <property type="match status" value="1"/>
</dbReference>
<protein>
    <submittedName>
        <fullName evidence="3">Winged helix-turn-helix domain-containing protein</fullName>
    </submittedName>
</protein>
<dbReference type="SUPFAM" id="SSF46785">
    <property type="entry name" value="Winged helix' DNA-binding domain"/>
    <property type="match status" value="1"/>
</dbReference>
<organism evidence="3 4">
    <name type="scientific">Enterococcus hulanensis</name>
    <dbReference type="NCBI Taxonomy" id="2559929"/>
    <lineage>
        <taxon>Bacteria</taxon>
        <taxon>Bacillati</taxon>
        <taxon>Bacillota</taxon>
        <taxon>Bacilli</taxon>
        <taxon>Lactobacillales</taxon>
        <taxon>Enterococcaceae</taxon>
        <taxon>Enterococcus</taxon>
    </lineage>
</organism>
<dbReference type="Pfam" id="PF08279">
    <property type="entry name" value="HTH_11"/>
    <property type="match status" value="1"/>
</dbReference>